<keyword evidence="2" id="KW-1185">Reference proteome</keyword>
<name>A0A392S379_9FABA</name>
<organism evidence="1 2">
    <name type="scientific">Trifolium medium</name>
    <dbReference type="NCBI Taxonomy" id="97028"/>
    <lineage>
        <taxon>Eukaryota</taxon>
        <taxon>Viridiplantae</taxon>
        <taxon>Streptophyta</taxon>
        <taxon>Embryophyta</taxon>
        <taxon>Tracheophyta</taxon>
        <taxon>Spermatophyta</taxon>
        <taxon>Magnoliopsida</taxon>
        <taxon>eudicotyledons</taxon>
        <taxon>Gunneridae</taxon>
        <taxon>Pentapetalae</taxon>
        <taxon>rosids</taxon>
        <taxon>fabids</taxon>
        <taxon>Fabales</taxon>
        <taxon>Fabaceae</taxon>
        <taxon>Papilionoideae</taxon>
        <taxon>50 kb inversion clade</taxon>
        <taxon>NPAAA clade</taxon>
        <taxon>Hologalegina</taxon>
        <taxon>IRL clade</taxon>
        <taxon>Trifolieae</taxon>
        <taxon>Trifolium</taxon>
    </lineage>
</organism>
<evidence type="ECO:0000313" key="2">
    <source>
        <dbReference type="Proteomes" id="UP000265520"/>
    </source>
</evidence>
<reference evidence="1 2" key="1">
    <citation type="journal article" date="2018" name="Front. Plant Sci.">
        <title>Red Clover (Trifolium pratense) and Zigzag Clover (T. medium) - A Picture of Genomic Similarities and Differences.</title>
        <authorList>
            <person name="Dluhosova J."/>
            <person name="Istvanek J."/>
            <person name="Nedelnik J."/>
            <person name="Repkova J."/>
        </authorList>
    </citation>
    <scope>NUCLEOTIDE SEQUENCE [LARGE SCALE GENOMIC DNA]</scope>
    <source>
        <strain evidence="2">cv. 10/8</strain>
        <tissue evidence="1">Leaf</tissue>
    </source>
</reference>
<sequence>IPMTTAVGVRIGFYATVQSVLLATL</sequence>
<evidence type="ECO:0000313" key="1">
    <source>
        <dbReference type="EMBL" id="MCI42345.1"/>
    </source>
</evidence>
<accession>A0A392S379</accession>
<dbReference type="AlphaFoldDB" id="A0A392S379"/>
<feature type="non-terminal residue" evidence="1">
    <location>
        <position position="1"/>
    </location>
</feature>
<dbReference type="Proteomes" id="UP000265520">
    <property type="component" value="Unassembled WGS sequence"/>
</dbReference>
<proteinExistence type="predicted"/>
<dbReference type="EMBL" id="LXQA010303395">
    <property type="protein sequence ID" value="MCI42345.1"/>
    <property type="molecule type" value="Genomic_DNA"/>
</dbReference>
<protein>
    <submittedName>
        <fullName evidence="1">Uncharacterized protein</fullName>
    </submittedName>
</protein>
<comment type="caution">
    <text evidence="1">The sequence shown here is derived from an EMBL/GenBank/DDBJ whole genome shotgun (WGS) entry which is preliminary data.</text>
</comment>